<proteinExistence type="predicted"/>
<dbReference type="AlphaFoldDB" id="A0A177ZKU3"/>
<dbReference type="PANTHER" id="PTHR43649">
    <property type="entry name" value="ARABINOSE-BINDING PROTEIN-RELATED"/>
    <property type="match status" value="1"/>
</dbReference>
<evidence type="ECO:0000313" key="1">
    <source>
        <dbReference type="EMBL" id="OAK68572.1"/>
    </source>
</evidence>
<accession>A0A177ZKU3</accession>
<dbReference type="Pfam" id="PF01547">
    <property type="entry name" value="SBP_bac_1"/>
    <property type="match status" value="1"/>
</dbReference>
<reference evidence="1 2" key="1">
    <citation type="submission" date="2015-05" db="EMBL/GenBank/DDBJ databases">
        <title>Comparison of genome.</title>
        <authorList>
            <person name="Zheng Z."/>
            <person name="Sun M."/>
        </authorList>
    </citation>
    <scope>NUCLEOTIDE SEQUENCE [LARGE SCALE GENOMIC DNA]</scope>
    <source>
        <strain evidence="1 2">G25-74</strain>
    </source>
</reference>
<sequence>MTVFLILFIFLFTTACNKNDDVTAPSDGENSNFNKTGFPIVNEEIELEIFAGQAPATNPNWNDVLVFNEYEKMTNMNITWKMVPHSGLEEKRNLALGSGNLPDAFHSASMPLTDIMRYGEQGVFIPLNDLIDKYAPNFKALMAKYPEIEEALTMPDGNIYSFPQMADPEFLSYRMGPKPFVRKDWLESLEMDIPETTEEYYQYLKAVKEEGPSGGAIDEIPYGAPYIDPLVSYLRGSFGLANKGSAGGYMDLDPETGDYRFWPTSDQYKEFLEYLHKLYSEELIEQNLFSIDHMQYLANQNEGKYGSIIWYSPMQIMGEKLGEQYISLPQLEGPHGDKIWTTLYDAVLNPGAFLITSENKYPEATVRWIDHFYGDEGLMLFFMGVEGETYELDDNGDAVYMEHILNSKEGLSNEEEWAKYLTFPGGGFPSMTTLKYFQGAESKPDEMASSELLAPDLVQEPWLTIRHTNEETNKLSGFGVDIEKYVVEMRDKFIVGTEPLEKYDEYVKNLERMGLEDYMDIKIKAIER</sequence>
<protein>
    <submittedName>
        <fullName evidence="1">Uncharacterized protein</fullName>
    </submittedName>
</protein>
<dbReference type="PATRIC" id="fig|217031.6.peg.3193"/>
<comment type="caution">
    <text evidence="1">The sequence shown here is derived from an EMBL/GenBank/DDBJ whole genome shotgun (WGS) entry which is preliminary data.</text>
</comment>
<dbReference type="EMBL" id="LDJR01000056">
    <property type="protein sequence ID" value="OAK68572.1"/>
    <property type="molecule type" value="Genomic_DNA"/>
</dbReference>
<name>A0A177ZKU3_9BACI</name>
<dbReference type="InterPro" id="IPR006059">
    <property type="entry name" value="SBP"/>
</dbReference>
<evidence type="ECO:0000313" key="2">
    <source>
        <dbReference type="Proteomes" id="UP000077881"/>
    </source>
</evidence>
<organism evidence="1 2">
    <name type="scientific">Lederbergia galactosidilytica</name>
    <dbReference type="NCBI Taxonomy" id="217031"/>
    <lineage>
        <taxon>Bacteria</taxon>
        <taxon>Bacillati</taxon>
        <taxon>Bacillota</taxon>
        <taxon>Bacilli</taxon>
        <taxon>Bacillales</taxon>
        <taxon>Bacillaceae</taxon>
        <taxon>Lederbergia</taxon>
    </lineage>
</organism>
<dbReference type="Proteomes" id="UP000077881">
    <property type="component" value="Unassembled WGS sequence"/>
</dbReference>
<dbReference type="STRING" id="217031.ABB05_14845"/>
<dbReference type="Gene3D" id="3.40.190.10">
    <property type="entry name" value="Periplasmic binding protein-like II"/>
    <property type="match status" value="2"/>
</dbReference>
<dbReference type="PANTHER" id="PTHR43649:SF12">
    <property type="entry name" value="DIACETYLCHITOBIOSE BINDING PROTEIN DASA"/>
    <property type="match status" value="1"/>
</dbReference>
<dbReference type="SUPFAM" id="SSF53850">
    <property type="entry name" value="Periplasmic binding protein-like II"/>
    <property type="match status" value="1"/>
</dbReference>
<keyword evidence="2" id="KW-1185">Reference proteome</keyword>
<gene>
    <name evidence="1" type="ORF">ABB05_14845</name>
</gene>
<dbReference type="InterPro" id="IPR050490">
    <property type="entry name" value="Bact_solute-bd_prot1"/>
</dbReference>